<feature type="compositionally biased region" description="Polar residues" evidence="1">
    <location>
        <begin position="270"/>
        <end position="280"/>
    </location>
</feature>
<reference evidence="3" key="1">
    <citation type="journal article" date="2013" name="Nat. Genet.">
        <title>The draft genomes of soft-shell turtle and green sea turtle yield insights into the development and evolution of the turtle-specific body plan.</title>
        <authorList>
            <person name="Wang Z."/>
            <person name="Pascual-Anaya J."/>
            <person name="Zadissa A."/>
            <person name="Li W."/>
            <person name="Niimura Y."/>
            <person name="Huang Z."/>
            <person name="Li C."/>
            <person name="White S."/>
            <person name="Xiong Z."/>
            <person name="Fang D."/>
            <person name="Wang B."/>
            <person name="Ming Y."/>
            <person name="Chen Y."/>
            <person name="Zheng Y."/>
            <person name="Kuraku S."/>
            <person name="Pignatelli M."/>
            <person name="Herrero J."/>
            <person name="Beal K."/>
            <person name="Nozawa M."/>
            <person name="Li Q."/>
            <person name="Wang J."/>
            <person name="Zhang H."/>
            <person name="Yu L."/>
            <person name="Shigenobu S."/>
            <person name="Wang J."/>
            <person name="Liu J."/>
            <person name="Flicek P."/>
            <person name="Searle S."/>
            <person name="Wang J."/>
            <person name="Kuratani S."/>
            <person name="Yin Y."/>
            <person name="Aken B."/>
            <person name="Zhang G."/>
            <person name="Irie N."/>
        </authorList>
    </citation>
    <scope>NUCLEOTIDE SEQUENCE [LARGE SCALE GENOMIC DNA]</scope>
</reference>
<feature type="compositionally biased region" description="Basic residues" evidence="1">
    <location>
        <begin position="50"/>
        <end position="62"/>
    </location>
</feature>
<feature type="compositionally biased region" description="Acidic residues" evidence="1">
    <location>
        <begin position="99"/>
        <end position="108"/>
    </location>
</feature>
<dbReference type="AlphaFoldDB" id="M7BWF2"/>
<evidence type="ECO:0000256" key="1">
    <source>
        <dbReference type="SAM" id="MobiDB-lite"/>
    </source>
</evidence>
<feature type="region of interest" description="Disordered" evidence="1">
    <location>
        <begin position="1"/>
        <end position="75"/>
    </location>
</feature>
<feature type="compositionally biased region" description="Basic and acidic residues" evidence="1">
    <location>
        <begin position="20"/>
        <end position="33"/>
    </location>
</feature>
<feature type="region of interest" description="Disordered" evidence="1">
    <location>
        <begin position="87"/>
        <end position="117"/>
    </location>
</feature>
<feature type="compositionally biased region" description="Basic residues" evidence="1">
    <location>
        <begin position="239"/>
        <end position="259"/>
    </location>
</feature>
<evidence type="ECO:0000313" key="3">
    <source>
        <dbReference type="Proteomes" id="UP000031443"/>
    </source>
</evidence>
<dbReference type="Proteomes" id="UP000031443">
    <property type="component" value="Unassembled WGS sequence"/>
</dbReference>
<feature type="region of interest" description="Disordered" evidence="1">
    <location>
        <begin position="130"/>
        <end position="292"/>
    </location>
</feature>
<name>M7BWF2_CHEMY</name>
<gene>
    <name evidence="2" type="ORF">UY3_00563</name>
</gene>
<protein>
    <submittedName>
        <fullName evidence="2">Uncharacterized protein</fullName>
    </submittedName>
</protein>
<dbReference type="EMBL" id="KB477522">
    <property type="protein sequence ID" value="EMP42176.1"/>
    <property type="molecule type" value="Genomic_DNA"/>
</dbReference>
<keyword evidence="3" id="KW-1185">Reference proteome</keyword>
<feature type="compositionally biased region" description="Basic and acidic residues" evidence="1">
    <location>
        <begin position="198"/>
        <end position="232"/>
    </location>
</feature>
<proteinExistence type="predicted"/>
<accession>M7BWF2</accession>
<feature type="compositionally biased region" description="Low complexity" evidence="1">
    <location>
        <begin position="160"/>
        <end position="192"/>
    </location>
</feature>
<organism evidence="2 3">
    <name type="scientific">Chelonia mydas</name>
    <name type="common">Green sea-turtle</name>
    <name type="synonym">Chelonia agassizi</name>
    <dbReference type="NCBI Taxonomy" id="8469"/>
    <lineage>
        <taxon>Eukaryota</taxon>
        <taxon>Metazoa</taxon>
        <taxon>Chordata</taxon>
        <taxon>Craniata</taxon>
        <taxon>Vertebrata</taxon>
        <taxon>Euteleostomi</taxon>
        <taxon>Archelosauria</taxon>
        <taxon>Testudinata</taxon>
        <taxon>Testudines</taxon>
        <taxon>Cryptodira</taxon>
        <taxon>Durocryptodira</taxon>
        <taxon>Americhelydia</taxon>
        <taxon>Chelonioidea</taxon>
        <taxon>Cheloniidae</taxon>
        <taxon>Chelonia</taxon>
    </lineage>
</organism>
<evidence type="ECO:0000313" key="2">
    <source>
        <dbReference type="EMBL" id="EMP42176.1"/>
    </source>
</evidence>
<sequence>MLAQASSVHSALEPLGDPAPAKHRELSAPERQARPQHRSSSSVWPPAQCKGRRGRSLHRRLAPPKAPSTDKSGKAVVPALTQAVLLAQAPPSPDLSDLSTDDGLEGVMDEPSTPGTFETTKDLIELAAVSPLPYGDNPPAPMPRAPSRGKPAMVCCSKTPSQHHSQSWSLSSSDSADSHLPAAQKEVAAPAAGQLEEAPGRAHRPETGTGRSRDGPAPEVSRRWSRSRECRPRSWSRGFRYRSRSHSARSRSFSHRRRLLPPPWPLRLASPQSGANSGRYSYSHWDPDSRDP</sequence>